<evidence type="ECO:0000256" key="2">
    <source>
        <dbReference type="ARBA" id="ARBA00010663"/>
    </source>
</evidence>
<evidence type="ECO:0000313" key="13">
    <source>
        <dbReference type="RefSeq" id="XP_017776205.1"/>
    </source>
</evidence>
<dbReference type="GeneID" id="108562400"/>
<dbReference type="InterPro" id="IPR050569">
    <property type="entry name" value="TAAR"/>
</dbReference>
<reference evidence="13" key="1">
    <citation type="submission" date="2025-08" db="UniProtKB">
        <authorList>
            <consortium name="RefSeq"/>
        </authorList>
    </citation>
    <scope>IDENTIFICATION</scope>
</reference>
<evidence type="ECO:0000313" key="12">
    <source>
        <dbReference type="Proteomes" id="UP000695000"/>
    </source>
</evidence>
<accession>A0ABM1MNQ5</accession>
<feature type="transmembrane region" description="Helical" evidence="10">
    <location>
        <begin position="186"/>
        <end position="209"/>
    </location>
</feature>
<dbReference type="Pfam" id="PF00001">
    <property type="entry name" value="7tm_1"/>
    <property type="match status" value="1"/>
</dbReference>
<keyword evidence="7 10" id="KW-0472">Membrane</keyword>
<organism evidence="12 13">
    <name type="scientific">Nicrophorus vespilloides</name>
    <name type="common">Boreal carrion beetle</name>
    <dbReference type="NCBI Taxonomy" id="110193"/>
    <lineage>
        <taxon>Eukaryota</taxon>
        <taxon>Metazoa</taxon>
        <taxon>Ecdysozoa</taxon>
        <taxon>Arthropoda</taxon>
        <taxon>Hexapoda</taxon>
        <taxon>Insecta</taxon>
        <taxon>Pterygota</taxon>
        <taxon>Neoptera</taxon>
        <taxon>Endopterygota</taxon>
        <taxon>Coleoptera</taxon>
        <taxon>Polyphaga</taxon>
        <taxon>Staphyliniformia</taxon>
        <taxon>Silphidae</taxon>
        <taxon>Nicrophorinae</taxon>
        <taxon>Nicrophorus</taxon>
    </lineage>
</organism>
<protein>
    <submittedName>
        <fullName evidence="13">Trace amine-associated receptor 2-like</fullName>
    </submittedName>
</protein>
<evidence type="ECO:0000256" key="9">
    <source>
        <dbReference type="ARBA" id="ARBA00023224"/>
    </source>
</evidence>
<dbReference type="PANTHER" id="PTHR24249:SF418">
    <property type="entry name" value="G-PROTEIN COUPLED RECEPTORS FAMILY 1 PROFILE DOMAIN-CONTAINING PROTEIN"/>
    <property type="match status" value="1"/>
</dbReference>
<feature type="domain" description="G-protein coupled receptors family 1 profile" evidence="11">
    <location>
        <begin position="43"/>
        <end position="312"/>
    </location>
</feature>
<feature type="transmembrane region" description="Helical" evidence="10">
    <location>
        <begin position="147"/>
        <end position="166"/>
    </location>
</feature>
<sequence>MDVNRTNNRTSSDEMDEDTLLLINLYRFLIPLMCVFCMISICVNIRVLLSAHWIRRPLSPTLHISLSLAAADACSSLLLGTGLIINSYLPIVHNMKILPTISFIQIEMFRLSGILITVAHLLALSVNHWLGILKPLHYTTMMTTRKVTIVIVMLWMVPTGLFVVYFQSKVNSDGLESLNMLTFRLVFSSLLFVPLILMVLFYTHILFMVRKQQKLWAQLSRSGSKKSKGTCKSQQQRRTMEGNVKAICTTLLILGSCLVGWMPATLTFLLICDEGCVYLRDDISISPTFQFMIPWMCNTLLILKTLANPIIYSSRMIEIKEGIRKMHHAANRAFCKTTTRTNMNRPIIYSQSNNAGGTALYKFNGSLGTTRKSVRCQYPNTPV</sequence>
<dbReference type="SUPFAM" id="SSF81321">
    <property type="entry name" value="Family A G protein-coupled receptor-like"/>
    <property type="match status" value="1"/>
</dbReference>
<keyword evidence="5 10" id="KW-1133">Transmembrane helix</keyword>
<dbReference type="PANTHER" id="PTHR24249">
    <property type="entry name" value="HISTAMINE RECEPTOR-RELATED G-PROTEIN COUPLED RECEPTOR"/>
    <property type="match status" value="1"/>
</dbReference>
<dbReference type="InterPro" id="IPR000276">
    <property type="entry name" value="GPCR_Rhodpsn"/>
</dbReference>
<keyword evidence="12" id="KW-1185">Reference proteome</keyword>
<proteinExistence type="inferred from homology"/>
<keyword evidence="8" id="KW-0675">Receptor</keyword>
<dbReference type="RefSeq" id="XP_017776205.1">
    <property type="nucleotide sequence ID" value="XM_017920716.1"/>
</dbReference>
<evidence type="ECO:0000256" key="4">
    <source>
        <dbReference type="ARBA" id="ARBA00022692"/>
    </source>
</evidence>
<feature type="transmembrane region" description="Helical" evidence="10">
    <location>
        <begin position="291"/>
        <end position="311"/>
    </location>
</feature>
<keyword evidence="4 10" id="KW-0812">Transmembrane</keyword>
<keyword evidence="3" id="KW-1003">Cell membrane</keyword>
<keyword evidence="6" id="KW-0297">G-protein coupled receptor</keyword>
<evidence type="ECO:0000256" key="7">
    <source>
        <dbReference type="ARBA" id="ARBA00023136"/>
    </source>
</evidence>
<feature type="transmembrane region" description="Helical" evidence="10">
    <location>
        <begin position="28"/>
        <end position="49"/>
    </location>
</feature>
<dbReference type="InterPro" id="IPR017452">
    <property type="entry name" value="GPCR_Rhodpsn_7TM"/>
</dbReference>
<dbReference type="Proteomes" id="UP000695000">
    <property type="component" value="Unplaced"/>
</dbReference>
<feature type="transmembrane region" description="Helical" evidence="10">
    <location>
        <begin position="61"/>
        <end position="88"/>
    </location>
</feature>
<name>A0ABM1MNQ5_NICVS</name>
<evidence type="ECO:0000256" key="3">
    <source>
        <dbReference type="ARBA" id="ARBA00022475"/>
    </source>
</evidence>
<feature type="transmembrane region" description="Helical" evidence="10">
    <location>
        <begin position="246"/>
        <end position="271"/>
    </location>
</feature>
<evidence type="ECO:0000256" key="6">
    <source>
        <dbReference type="ARBA" id="ARBA00023040"/>
    </source>
</evidence>
<comment type="similarity">
    <text evidence="2">Belongs to the G-protein coupled receptor 1 family.</text>
</comment>
<evidence type="ECO:0000259" key="11">
    <source>
        <dbReference type="PROSITE" id="PS50262"/>
    </source>
</evidence>
<evidence type="ECO:0000256" key="5">
    <source>
        <dbReference type="ARBA" id="ARBA00022989"/>
    </source>
</evidence>
<evidence type="ECO:0000256" key="8">
    <source>
        <dbReference type="ARBA" id="ARBA00023170"/>
    </source>
</evidence>
<dbReference type="PRINTS" id="PR00237">
    <property type="entry name" value="GPCRRHODOPSN"/>
</dbReference>
<dbReference type="PROSITE" id="PS50262">
    <property type="entry name" value="G_PROTEIN_RECEP_F1_2"/>
    <property type="match status" value="1"/>
</dbReference>
<keyword evidence="9" id="KW-0807">Transducer</keyword>
<evidence type="ECO:0000256" key="1">
    <source>
        <dbReference type="ARBA" id="ARBA00004651"/>
    </source>
</evidence>
<evidence type="ECO:0000256" key="10">
    <source>
        <dbReference type="SAM" id="Phobius"/>
    </source>
</evidence>
<feature type="transmembrane region" description="Helical" evidence="10">
    <location>
        <begin position="108"/>
        <end position="126"/>
    </location>
</feature>
<comment type="subcellular location">
    <subcellularLocation>
        <location evidence="1">Cell membrane</location>
        <topology evidence="1">Multi-pass membrane protein</topology>
    </subcellularLocation>
</comment>
<dbReference type="Gene3D" id="1.20.1070.10">
    <property type="entry name" value="Rhodopsin 7-helix transmembrane proteins"/>
    <property type="match status" value="1"/>
</dbReference>
<gene>
    <name evidence="13" type="primary">LOC108562400</name>
</gene>